<keyword evidence="5 7" id="KW-0472">Membrane</keyword>
<sequence>MEHSASIATDPVHDNHGGTKEIWRTFWILLGLTIVELILGYIMIGVESAGGRLGLKGAIIILMLAKAFYIVAYFMHLKGEIRNLVMTILVPLSLLIWAIIAFLYEGDSYRNNRNTYDAYTRERSEIPSSDKKADEKGAHEKKRTGTETME</sequence>
<evidence type="ECO:0000256" key="6">
    <source>
        <dbReference type="SAM" id="MobiDB-lite"/>
    </source>
</evidence>
<dbReference type="OrthoDB" id="981917at2"/>
<evidence type="ECO:0000313" key="8">
    <source>
        <dbReference type="EMBL" id="GEO09630.1"/>
    </source>
</evidence>
<evidence type="ECO:0000313" key="9">
    <source>
        <dbReference type="Proteomes" id="UP000321513"/>
    </source>
</evidence>
<organism evidence="8 9">
    <name type="scientific">Segetibacter aerophilus</name>
    <dbReference type="NCBI Taxonomy" id="670293"/>
    <lineage>
        <taxon>Bacteria</taxon>
        <taxon>Pseudomonadati</taxon>
        <taxon>Bacteroidota</taxon>
        <taxon>Chitinophagia</taxon>
        <taxon>Chitinophagales</taxon>
        <taxon>Chitinophagaceae</taxon>
        <taxon>Segetibacter</taxon>
    </lineage>
</organism>
<keyword evidence="4 7" id="KW-1133">Transmembrane helix</keyword>
<evidence type="ECO:0000256" key="4">
    <source>
        <dbReference type="ARBA" id="ARBA00022989"/>
    </source>
</evidence>
<keyword evidence="3 7" id="KW-0812">Transmembrane</keyword>
<feature type="compositionally biased region" description="Basic and acidic residues" evidence="6">
    <location>
        <begin position="120"/>
        <end position="138"/>
    </location>
</feature>
<comment type="caution">
    <text evidence="8">The sequence shown here is derived from an EMBL/GenBank/DDBJ whole genome shotgun (WGS) entry which is preliminary data.</text>
</comment>
<dbReference type="Proteomes" id="UP000321513">
    <property type="component" value="Unassembled WGS sequence"/>
</dbReference>
<evidence type="ECO:0000256" key="7">
    <source>
        <dbReference type="SAM" id="Phobius"/>
    </source>
</evidence>
<dbReference type="EMBL" id="BJYT01000007">
    <property type="protein sequence ID" value="GEO09630.1"/>
    <property type="molecule type" value="Genomic_DNA"/>
</dbReference>
<accession>A0A512BCD8</accession>
<gene>
    <name evidence="8" type="ORF">SAE01_21260</name>
</gene>
<dbReference type="RefSeq" id="WP_147203749.1">
    <property type="nucleotide sequence ID" value="NZ_BJYT01000007.1"/>
</dbReference>
<feature type="region of interest" description="Disordered" evidence="6">
    <location>
        <begin position="120"/>
        <end position="150"/>
    </location>
</feature>
<evidence type="ECO:0000256" key="3">
    <source>
        <dbReference type="ARBA" id="ARBA00022692"/>
    </source>
</evidence>
<evidence type="ECO:0000256" key="5">
    <source>
        <dbReference type="ARBA" id="ARBA00023136"/>
    </source>
</evidence>
<dbReference type="InterPro" id="IPR005171">
    <property type="entry name" value="Cyt_c_oxidase_su4_prok"/>
</dbReference>
<name>A0A512BCD8_9BACT</name>
<dbReference type="Pfam" id="PF03626">
    <property type="entry name" value="COX4_pro"/>
    <property type="match status" value="1"/>
</dbReference>
<proteinExistence type="predicted"/>
<evidence type="ECO:0000256" key="2">
    <source>
        <dbReference type="ARBA" id="ARBA00022475"/>
    </source>
</evidence>
<feature type="transmembrane region" description="Helical" evidence="7">
    <location>
        <begin position="26"/>
        <end position="46"/>
    </location>
</feature>
<dbReference type="GO" id="GO:0005886">
    <property type="term" value="C:plasma membrane"/>
    <property type="evidence" value="ECO:0007669"/>
    <property type="project" value="UniProtKB-SubCell"/>
</dbReference>
<keyword evidence="2" id="KW-1003">Cell membrane</keyword>
<comment type="subcellular location">
    <subcellularLocation>
        <location evidence="1">Cell membrane</location>
        <topology evidence="1">Multi-pass membrane protein</topology>
    </subcellularLocation>
</comment>
<protein>
    <recommendedName>
        <fullName evidence="10">Cytochrome c oxidase subunit IV</fullName>
    </recommendedName>
</protein>
<reference evidence="8 9" key="1">
    <citation type="submission" date="2019-07" db="EMBL/GenBank/DDBJ databases">
        <title>Whole genome shotgun sequence of Segetibacter aerophilus NBRC 106135.</title>
        <authorList>
            <person name="Hosoyama A."/>
            <person name="Uohara A."/>
            <person name="Ohji S."/>
            <person name="Ichikawa N."/>
        </authorList>
    </citation>
    <scope>NUCLEOTIDE SEQUENCE [LARGE SCALE GENOMIC DNA]</scope>
    <source>
        <strain evidence="8 9">NBRC 106135</strain>
    </source>
</reference>
<feature type="transmembrane region" description="Helical" evidence="7">
    <location>
        <begin position="53"/>
        <end position="75"/>
    </location>
</feature>
<feature type="transmembrane region" description="Helical" evidence="7">
    <location>
        <begin position="81"/>
        <end position="104"/>
    </location>
</feature>
<keyword evidence="9" id="KW-1185">Reference proteome</keyword>
<evidence type="ECO:0008006" key="10">
    <source>
        <dbReference type="Google" id="ProtNLM"/>
    </source>
</evidence>
<dbReference type="AlphaFoldDB" id="A0A512BCD8"/>
<evidence type="ECO:0000256" key="1">
    <source>
        <dbReference type="ARBA" id="ARBA00004651"/>
    </source>
</evidence>